<dbReference type="PANTHER" id="PTHR36452:SF1">
    <property type="entry name" value="DUF2461 DOMAIN-CONTAINING PROTEIN"/>
    <property type="match status" value="1"/>
</dbReference>
<reference evidence="1" key="1">
    <citation type="submission" date="2020-10" db="EMBL/GenBank/DDBJ databases">
        <title>Ca. Dormibacterota MAGs.</title>
        <authorList>
            <person name="Montgomery K."/>
        </authorList>
    </citation>
    <scope>NUCLEOTIDE SEQUENCE [LARGE SCALE GENOMIC DNA]</scope>
    <source>
        <strain evidence="1">SC8812_S17_10</strain>
    </source>
</reference>
<protein>
    <submittedName>
        <fullName evidence="1">DUF2461 domain-containing protein</fullName>
    </submittedName>
</protein>
<dbReference type="PANTHER" id="PTHR36452">
    <property type="entry name" value="CHROMOSOME 12, WHOLE GENOME SHOTGUN SEQUENCE"/>
    <property type="match status" value="1"/>
</dbReference>
<dbReference type="Pfam" id="PF09365">
    <property type="entry name" value="DUF2461"/>
    <property type="match status" value="1"/>
</dbReference>
<accession>A0A934K8T6</accession>
<dbReference type="Proteomes" id="UP000612893">
    <property type="component" value="Unassembled WGS sequence"/>
</dbReference>
<organism evidence="1 2">
    <name type="scientific">Candidatus Nephthysia bennettiae</name>
    <dbReference type="NCBI Taxonomy" id="3127016"/>
    <lineage>
        <taxon>Bacteria</taxon>
        <taxon>Bacillati</taxon>
        <taxon>Candidatus Dormiibacterota</taxon>
        <taxon>Candidatus Dormibacteria</taxon>
        <taxon>Candidatus Dormibacterales</taxon>
        <taxon>Candidatus Dormibacteraceae</taxon>
        <taxon>Candidatus Nephthysia</taxon>
    </lineage>
</organism>
<comment type="caution">
    <text evidence="1">The sequence shown here is derived from an EMBL/GenBank/DDBJ whole genome shotgun (WGS) entry which is preliminary data.</text>
</comment>
<proteinExistence type="predicted"/>
<dbReference type="RefSeq" id="WP_338201775.1">
    <property type="nucleotide sequence ID" value="NZ_JAEKNR010000118.1"/>
</dbReference>
<evidence type="ECO:0000313" key="2">
    <source>
        <dbReference type="Proteomes" id="UP000612893"/>
    </source>
</evidence>
<sequence>MAFAGWTRDAVAFFRGLEADNTRAYWTANRPVYDACVLAPMSELLAELAPEFGAGRIARPHRDVRFRADKSPYKTAIYATLEAGGYVRFSAEGLTTGLGYYAMDTGQLERYRSAVADDALGQTLAEIVARLTATGIQVAGVQRLKGAPRGYPSDHPRVELLRNRGLIAWRDWPVTAWLGSGEARSRIVDVLRTGGPLQRWLEEQVGTAEPDRLRGTEGPAT</sequence>
<dbReference type="InterPro" id="IPR015996">
    <property type="entry name" value="UCP028451"/>
</dbReference>
<dbReference type="PIRSF" id="PIRSF028451">
    <property type="entry name" value="UCP028451"/>
    <property type="match status" value="1"/>
</dbReference>
<name>A0A934K8T6_9BACT</name>
<dbReference type="EMBL" id="JAEKNR010000118">
    <property type="protein sequence ID" value="MBJ7598621.1"/>
    <property type="molecule type" value="Genomic_DNA"/>
</dbReference>
<keyword evidence="2" id="KW-1185">Reference proteome</keyword>
<gene>
    <name evidence="1" type="ORF">JF922_11120</name>
</gene>
<evidence type="ECO:0000313" key="1">
    <source>
        <dbReference type="EMBL" id="MBJ7598621.1"/>
    </source>
</evidence>
<dbReference type="InterPro" id="IPR012808">
    <property type="entry name" value="CHP02453"/>
</dbReference>
<dbReference type="AlphaFoldDB" id="A0A934K8T6"/>